<evidence type="ECO:0000313" key="7">
    <source>
        <dbReference type="Proteomes" id="UP001597419"/>
    </source>
</evidence>
<dbReference type="InterPro" id="IPR016169">
    <property type="entry name" value="FAD-bd_PCMH_sub2"/>
</dbReference>
<dbReference type="PROSITE" id="PS51387">
    <property type="entry name" value="FAD_PCMH"/>
    <property type="match status" value="1"/>
</dbReference>
<name>A0ABW5GLH2_9PSEU</name>
<keyword evidence="1" id="KW-0285">Flavoprotein</keyword>
<evidence type="ECO:0000256" key="1">
    <source>
        <dbReference type="ARBA" id="ARBA00022630"/>
    </source>
</evidence>
<dbReference type="RefSeq" id="WP_345390447.1">
    <property type="nucleotide sequence ID" value="NZ_BAABHG010000004.1"/>
</dbReference>
<dbReference type="InterPro" id="IPR016170">
    <property type="entry name" value="Cytok_DH_C_sf"/>
</dbReference>
<keyword evidence="7" id="KW-1185">Reference proteome</keyword>
<protein>
    <submittedName>
        <fullName evidence="6">FAD-binding oxidoreductase</fullName>
    </submittedName>
</protein>
<dbReference type="Pfam" id="PF01565">
    <property type="entry name" value="FAD_binding_4"/>
    <property type="match status" value="1"/>
</dbReference>
<evidence type="ECO:0000256" key="2">
    <source>
        <dbReference type="ARBA" id="ARBA00022827"/>
    </source>
</evidence>
<dbReference type="Proteomes" id="UP001597419">
    <property type="component" value="Unassembled WGS sequence"/>
</dbReference>
<keyword evidence="2" id="KW-0274">FAD</keyword>
<feature type="region of interest" description="Disordered" evidence="4">
    <location>
        <begin position="1"/>
        <end position="34"/>
    </location>
</feature>
<evidence type="ECO:0000256" key="3">
    <source>
        <dbReference type="ARBA" id="ARBA00023002"/>
    </source>
</evidence>
<evidence type="ECO:0000313" key="6">
    <source>
        <dbReference type="EMBL" id="MFD2461711.1"/>
    </source>
</evidence>
<feature type="domain" description="FAD-binding PCMH-type" evidence="5">
    <location>
        <begin position="28"/>
        <end position="208"/>
    </location>
</feature>
<dbReference type="Gene3D" id="3.30.43.10">
    <property type="entry name" value="Uridine Diphospho-n-acetylenolpyruvylglucosamine Reductase, domain 2"/>
    <property type="match status" value="1"/>
</dbReference>
<dbReference type="InterPro" id="IPR006094">
    <property type="entry name" value="Oxid_FAD_bind_N"/>
</dbReference>
<dbReference type="InterPro" id="IPR016166">
    <property type="entry name" value="FAD-bd_PCMH"/>
</dbReference>
<organism evidence="6 7">
    <name type="scientific">Amycolatopsis samaneae</name>
    <dbReference type="NCBI Taxonomy" id="664691"/>
    <lineage>
        <taxon>Bacteria</taxon>
        <taxon>Bacillati</taxon>
        <taxon>Actinomycetota</taxon>
        <taxon>Actinomycetes</taxon>
        <taxon>Pseudonocardiales</taxon>
        <taxon>Pseudonocardiaceae</taxon>
        <taxon>Amycolatopsis</taxon>
    </lineage>
</organism>
<dbReference type="InterPro" id="IPR036318">
    <property type="entry name" value="FAD-bd_PCMH-like_sf"/>
</dbReference>
<evidence type="ECO:0000256" key="4">
    <source>
        <dbReference type="SAM" id="MobiDB-lite"/>
    </source>
</evidence>
<sequence>MKTVGEPSASPGEKALSVQRSSPDLGAHRPRRTRETLFPAGTGEVRDAVLAARAGKTPLYPLSTGRNWGMGSRSPVVDDCAVLDLGRMNAVRTLDLDAGYAVIEPGVTQRQLAALLEGTPWMLNVTAGCADAGVIGNTLERGDGTIRARTDDLLGLEVVLGTGEVVTTGGLDRHGRRAGRIAGPDLTGVFQQANLGVVTAAAIGLVPRPETIALVHATFARDALEEGVDALIRIGRARVAEHGMLRLKELFVVPERGAAAVPPGADPDTVTIQVPLLGSPAAVRDAERGIRAVFQDAGTPVSVRVLDTATTTADDPLYARARFARGIPTCDALRAGLRVRTCEEADEAAVGWLMFLPTVPLRRESLSTAVDLMRAESQRHGTASMLEFNVISQHSTNMVVQCPFVREPDAVERAHALRAAARDAFRRAGFPVYRSNIDQQDSELAVRAEDYRDGPLGALKDLFDPDGIIAPGRYLVVAR</sequence>
<dbReference type="InterPro" id="IPR016164">
    <property type="entry name" value="FAD-linked_Oxase-like_C"/>
</dbReference>
<accession>A0ABW5GLH2</accession>
<evidence type="ECO:0000259" key="5">
    <source>
        <dbReference type="PROSITE" id="PS51387"/>
    </source>
</evidence>
<dbReference type="EMBL" id="JBHUKU010000014">
    <property type="protein sequence ID" value="MFD2461711.1"/>
    <property type="molecule type" value="Genomic_DNA"/>
</dbReference>
<keyword evidence="3" id="KW-0560">Oxidoreductase</keyword>
<reference evidence="7" key="1">
    <citation type="journal article" date="2019" name="Int. J. Syst. Evol. Microbiol.">
        <title>The Global Catalogue of Microorganisms (GCM) 10K type strain sequencing project: providing services to taxonomists for standard genome sequencing and annotation.</title>
        <authorList>
            <consortium name="The Broad Institute Genomics Platform"/>
            <consortium name="The Broad Institute Genome Sequencing Center for Infectious Disease"/>
            <person name="Wu L."/>
            <person name="Ma J."/>
        </authorList>
    </citation>
    <scope>NUCLEOTIDE SEQUENCE [LARGE SCALE GENOMIC DNA]</scope>
    <source>
        <strain evidence="7">CGMCC 4.7643</strain>
    </source>
</reference>
<proteinExistence type="predicted"/>
<dbReference type="SUPFAM" id="SSF56176">
    <property type="entry name" value="FAD-binding/transporter-associated domain-like"/>
    <property type="match status" value="1"/>
</dbReference>
<dbReference type="SUPFAM" id="SSF55103">
    <property type="entry name" value="FAD-linked oxidases, C-terminal domain"/>
    <property type="match status" value="1"/>
</dbReference>
<dbReference type="PANTHER" id="PTHR11748">
    <property type="entry name" value="D-LACTATE DEHYDROGENASE"/>
    <property type="match status" value="1"/>
</dbReference>
<comment type="caution">
    <text evidence="6">The sequence shown here is derived from an EMBL/GenBank/DDBJ whole genome shotgun (WGS) entry which is preliminary data.</text>
</comment>
<dbReference type="Gene3D" id="3.40.462.10">
    <property type="entry name" value="FAD-linked oxidases, C-terminal domain"/>
    <property type="match status" value="1"/>
</dbReference>
<gene>
    <name evidence="6" type="ORF">ACFSYJ_24100</name>
</gene>
<dbReference type="InterPro" id="IPR016167">
    <property type="entry name" value="FAD-bd_PCMH_sub1"/>
</dbReference>
<dbReference type="Gene3D" id="3.30.465.10">
    <property type="match status" value="1"/>
</dbReference>